<name>A0ABQ7XEG8_BRANA</name>
<evidence type="ECO:0000313" key="3">
    <source>
        <dbReference type="Proteomes" id="UP000824890"/>
    </source>
</evidence>
<dbReference type="EMBL" id="JAGKQM010000164">
    <property type="protein sequence ID" value="KAH0855076.1"/>
    <property type="molecule type" value="Genomic_DNA"/>
</dbReference>
<keyword evidence="3" id="KW-1185">Reference proteome</keyword>
<accession>A0ABQ7XEG8</accession>
<reference evidence="1 3" key="1">
    <citation type="submission" date="2021-05" db="EMBL/GenBank/DDBJ databases">
        <title>Genome Assembly of Synthetic Allotetraploid Brassica napus Reveals Homoeologous Exchanges between Subgenomes.</title>
        <authorList>
            <person name="Davis J.T."/>
        </authorList>
    </citation>
    <scope>NUCLEOTIDE SEQUENCE [LARGE SCALE GENOMIC DNA]</scope>
    <source>
        <strain evidence="3">cv. Da-Ae</strain>
        <tissue evidence="1">Seedling</tissue>
    </source>
</reference>
<sequence>MARAPDESGDNPETSIHINGFAYSKDSVEENEETKTGLCCRVDGSANNSKWASRSAAQLTRNLHQRFKPKSQPNVVFRKRQVDEFGIITITKYIDDQEIRSRERRRLSLRP</sequence>
<dbReference type="Proteomes" id="UP000824890">
    <property type="component" value="Unassembled WGS sequence"/>
</dbReference>
<protein>
    <submittedName>
        <fullName evidence="1">Uncharacterized protein</fullName>
    </submittedName>
</protein>
<organism evidence="1 3">
    <name type="scientific">Brassica napus</name>
    <name type="common">Rape</name>
    <dbReference type="NCBI Taxonomy" id="3708"/>
    <lineage>
        <taxon>Eukaryota</taxon>
        <taxon>Viridiplantae</taxon>
        <taxon>Streptophyta</taxon>
        <taxon>Embryophyta</taxon>
        <taxon>Tracheophyta</taxon>
        <taxon>Spermatophyta</taxon>
        <taxon>Magnoliopsida</taxon>
        <taxon>eudicotyledons</taxon>
        <taxon>Gunneridae</taxon>
        <taxon>Pentapetalae</taxon>
        <taxon>rosids</taxon>
        <taxon>malvids</taxon>
        <taxon>Brassicales</taxon>
        <taxon>Brassicaceae</taxon>
        <taxon>Brassiceae</taxon>
        <taxon>Brassica</taxon>
    </lineage>
</organism>
<comment type="caution">
    <text evidence="1">The sequence shown here is derived from an EMBL/GenBank/DDBJ whole genome shotgun (WGS) entry which is preliminary data.</text>
</comment>
<evidence type="ECO:0000313" key="1">
    <source>
        <dbReference type="EMBL" id="KAH0853769.1"/>
    </source>
</evidence>
<gene>
    <name evidence="2" type="ORF">HID58_020364</name>
    <name evidence="1" type="ORF">HID58_092898</name>
</gene>
<dbReference type="EMBL" id="JAGKQM010000693">
    <property type="protein sequence ID" value="KAH0853769.1"/>
    <property type="molecule type" value="Genomic_DNA"/>
</dbReference>
<proteinExistence type="predicted"/>
<evidence type="ECO:0000313" key="2">
    <source>
        <dbReference type="EMBL" id="KAH0855076.1"/>
    </source>
</evidence>